<dbReference type="PANTHER" id="PTHR13261:SF0">
    <property type="entry name" value="BRCA2 AND CDKN1A-INTERACTING PROTEIN"/>
    <property type="match status" value="1"/>
</dbReference>
<gene>
    <name evidence="4" type="ORF">BCR36DRAFT_338794</name>
</gene>
<dbReference type="PANTHER" id="PTHR13261">
    <property type="entry name" value="BRCA2 AND CDKN1A INTERACTING PROTEIN"/>
    <property type="match status" value="1"/>
</dbReference>
<evidence type="ECO:0000313" key="5">
    <source>
        <dbReference type="Proteomes" id="UP000193719"/>
    </source>
</evidence>
<evidence type="ECO:0000256" key="3">
    <source>
        <dbReference type="SAM" id="MobiDB-lite"/>
    </source>
</evidence>
<feature type="compositionally biased region" description="Acidic residues" evidence="3">
    <location>
        <begin position="26"/>
        <end position="35"/>
    </location>
</feature>
<organism evidence="4 5">
    <name type="scientific">Piromyces finnis</name>
    <dbReference type="NCBI Taxonomy" id="1754191"/>
    <lineage>
        <taxon>Eukaryota</taxon>
        <taxon>Fungi</taxon>
        <taxon>Fungi incertae sedis</taxon>
        <taxon>Chytridiomycota</taxon>
        <taxon>Chytridiomycota incertae sedis</taxon>
        <taxon>Neocallimastigomycetes</taxon>
        <taxon>Neocallimastigales</taxon>
        <taxon>Neocallimastigaceae</taxon>
        <taxon>Piromyces</taxon>
    </lineage>
</organism>
<dbReference type="InterPro" id="IPR025602">
    <property type="entry name" value="BCP1_family"/>
</dbReference>
<evidence type="ECO:0000313" key="4">
    <source>
        <dbReference type="EMBL" id="ORX41745.1"/>
    </source>
</evidence>
<dbReference type="EMBL" id="MCFH01000079">
    <property type="protein sequence ID" value="ORX41745.1"/>
    <property type="molecule type" value="Genomic_DNA"/>
</dbReference>
<keyword evidence="2" id="KW-0653">Protein transport</keyword>
<name>A0A1Y1UUN2_9FUNG</name>
<evidence type="ECO:0000256" key="1">
    <source>
        <dbReference type="ARBA" id="ARBA00006781"/>
    </source>
</evidence>
<feature type="compositionally biased region" description="Basic and acidic residues" evidence="3">
    <location>
        <begin position="1"/>
        <end position="25"/>
    </location>
</feature>
<comment type="caution">
    <text evidence="4">The sequence shown here is derived from an EMBL/GenBank/DDBJ whole genome shotgun (WGS) entry which is preliminary data.</text>
</comment>
<dbReference type="OrthoDB" id="27543at2759"/>
<reference evidence="4 5" key="2">
    <citation type="submission" date="2016-08" db="EMBL/GenBank/DDBJ databases">
        <title>Pervasive Adenine N6-methylation of Active Genes in Fungi.</title>
        <authorList>
            <consortium name="DOE Joint Genome Institute"/>
            <person name="Mondo S.J."/>
            <person name="Dannebaum R.O."/>
            <person name="Kuo R.C."/>
            <person name="Labutti K."/>
            <person name="Haridas S."/>
            <person name="Kuo A."/>
            <person name="Salamov A."/>
            <person name="Ahrendt S.R."/>
            <person name="Lipzen A."/>
            <person name="Sullivan W."/>
            <person name="Andreopoulos W.B."/>
            <person name="Clum A."/>
            <person name="Lindquist E."/>
            <person name="Daum C."/>
            <person name="Ramamoorthy G.K."/>
            <person name="Gryganskyi A."/>
            <person name="Culley D."/>
            <person name="Magnuson J.K."/>
            <person name="James T.Y."/>
            <person name="O'Malley M.A."/>
            <person name="Stajich J.E."/>
            <person name="Spatafora J.W."/>
            <person name="Visel A."/>
            <person name="Grigoriev I.V."/>
        </authorList>
    </citation>
    <scope>NUCLEOTIDE SEQUENCE [LARGE SCALE GENOMIC DNA]</scope>
    <source>
        <strain evidence="5">finn</strain>
    </source>
</reference>
<comment type="subcellular location">
    <subcellularLocation>
        <location evidence="2">Nucleus</location>
    </subcellularLocation>
</comment>
<proteinExistence type="inferred from homology"/>
<comment type="similarity">
    <text evidence="1 2">Belongs to the BCP1 family.</text>
</comment>
<dbReference type="PIRSF" id="PIRSF028983">
    <property type="entry name" value="BCP1"/>
    <property type="match status" value="1"/>
</dbReference>
<protein>
    <recommendedName>
        <fullName evidence="2">Protein BCP1</fullName>
    </recommendedName>
</protein>
<keyword evidence="2" id="KW-0539">Nucleus</keyword>
<dbReference type="GO" id="GO:0005634">
    <property type="term" value="C:nucleus"/>
    <property type="evidence" value="ECO:0007669"/>
    <property type="project" value="UniProtKB-SubCell"/>
</dbReference>
<accession>A0A1Y1UUN2</accession>
<dbReference type="STRING" id="1754191.A0A1Y1UUN2"/>
<dbReference type="GO" id="GO:0015031">
    <property type="term" value="P:protein transport"/>
    <property type="evidence" value="ECO:0007669"/>
    <property type="project" value="UniProtKB-KW"/>
</dbReference>
<feature type="region of interest" description="Disordered" evidence="3">
    <location>
        <begin position="1"/>
        <end position="35"/>
    </location>
</feature>
<dbReference type="Proteomes" id="UP000193719">
    <property type="component" value="Unassembled WGS sequence"/>
</dbReference>
<comment type="function">
    <text evidence="2">Involved in nuclear export, actin cytoskeleton organization and vesicular transport.</text>
</comment>
<dbReference type="AlphaFoldDB" id="A0A1Y1UUN2"/>
<dbReference type="Pfam" id="PF13862">
    <property type="entry name" value="BCCIP"/>
    <property type="match status" value="1"/>
</dbReference>
<keyword evidence="5" id="KW-1185">Reference proteome</keyword>
<sequence>MTGEKRKAEEIIEKEDIKNKKKAEASDSESENEDEEINEIIDVDFEFFDPQPQDFYGYKILLKQIFGNDHEYINLSDLADLVLSQPLLGSSVKVQSEDPKKEDPYAMLSVLNMQEHKDKESIKQIKKYLNSRLTKKQISLKKLNAYLDDESKPVGILLNERLINMPPQVVPPMFRMLLEEIQWAIEDKEPYEFAYYMVISKLYRMVESKVDKDENAPQTSVNQNKKSKMEKIDPEDLNKVFYFQPEDEIIEKYSVLKVDFRMAKATNTDSKRTFYDYGIDPFRRVLVFPADKLQTITDEISELLKEPENNKQAEKKY</sequence>
<reference evidence="4 5" key="1">
    <citation type="submission" date="2016-08" db="EMBL/GenBank/DDBJ databases">
        <title>Genomes of anaerobic fungi encode conserved fungal cellulosomes for biomass hydrolysis.</title>
        <authorList>
            <consortium name="DOE Joint Genome Institute"/>
            <person name="Haitjema C.H."/>
            <person name="Gilmore S.P."/>
            <person name="Henske J.K."/>
            <person name="Solomon K.V."/>
            <person name="De Groot R."/>
            <person name="Kuo A."/>
            <person name="Mondo S.J."/>
            <person name="Salamov A.A."/>
            <person name="Labutti K."/>
            <person name="Zhao Z."/>
            <person name="Chiniquy J."/>
            <person name="Barry K."/>
            <person name="Brewer H.M."/>
            <person name="Purvine S.O."/>
            <person name="Wright A.T."/>
            <person name="Boxma B."/>
            <person name="Van Alen T."/>
            <person name="Hackstein J.H."/>
            <person name="Baker S.E."/>
            <person name="Grigoriev I.V."/>
            <person name="O'Malley M.A."/>
        </authorList>
    </citation>
    <scope>NUCLEOTIDE SEQUENCE [LARGE SCALE GENOMIC DNA]</scope>
    <source>
        <strain evidence="5">finn</strain>
    </source>
</reference>
<evidence type="ECO:0000256" key="2">
    <source>
        <dbReference type="PIRNR" id="PIRNR028983"/>
    </source>
</evidence>
<keyword evidence="2" id="KW-0813">Transport</keyword>